<sequence length="106" mass="11935">MTSLPSGGFGFGRFAYGDVRVVRLDDPHYWLYYTSSIDEGPLSASSNSGPSSKAIIELSTSAYRQVKGRLNVFEIIYRGTNLIPTRGKEKFIFEKVLKEHLRDVVE</sequence>
<keyword evidence="2" id="KW-1185">Reference proteome</keyword>
<reference evidence="2" key="2">
    <citation type="submission" date="2015-01" db="EMBL/GenBank/DDBJ databases">
        <title>Evolutionary Origins and Diversification of the Mycorrhizal Mutualists.</title>
        <authorList>
            <consortium name="DOE Joint Genome Institute"/>
            <consortium name="Mycorrhizal Genomics Consortium"/>
            <person name="Kohler A."/>
            <person name="Kuo A."/>
            <person name="Nagy L.G."/>
            <person name="Floudas D."/>
            <person name="Copeland A."/>
            <person name="Barry K.W."/>
            <person name="Cichocki N."/>
            <person name="Veneault-Fourrey C."/>
            <person name="LaButti K."/>
            <person name="Lindquist E.A."/>
            <person name="Lipzen A."/>
            <person name="Lundell T."/>
            <person name="Morin E."/>
            <person name="Murat C."/>
            <person name="Riley R."/>
            <person name="Ohm R."/>
            <person name="Sun H."/>
            <person name="Tunlid A."/>
            <person name="Henrissat B."/>
            <person name="Grigoriev I.V."/>
            <person name="Hibbett D.S."/>
            <person name="Martin F."/>
        </authorList>
    </citation>
    <scope>NUCLEOTIDE SEQUENCE [LARGE SCALE GENOMIC DNA]</scope>
    <source>
        <strain evidence="2">Ve08.2h10</strain>
    </source>
</reference>
<dbReference type="AlphaFoldDB" id="A0A0D0DZW3"/>
<gene>
    <name evidence="1" type="ORF">PAXRUDRAFT_831782</name>
</gene>
<name>A0A0D0DZW3_9AGAM</name>
<organism evidence="1 2">
    <name type="scientific">Paxillus rubicundulus Ve08.2h10</name>
    <dbReference type="NCBI Taxonomy" id="930991"/>
    <lineage>
        <taxon>Eukaryota</taxon>
        <taxon>Fungi</taxon>
        <taxon>Dikarya</taxon>
        <taxon>Basidiomycota</taxon>
        <taxon>Agaricomycotina</taxon>
        <taxon>Agaricomycetes</taxon>
        <taxon>Agaricomycetidae</taxon>
        <taxon>Boletales</taxon>
        <taxon>Paxilineae</taxon>
        <taxon>Paxillaceae</taxon>
        <taxon>Paxillus</taxon>
    </lineage>
</organism>
<dbReference type="Proteomes" id="UP000054538">
    <property type="component" value="Unassembled WGS sequence"/>
</dbReference>
<dbReference type="HOGENOM" id="CLU_2224081_0_0_1"/>
<reference evidence="1 2" key="1">
    <citation type="submission" date="2014-04" db="EMBL/GenBank/DDBJ databases">
        <authorList>
            <consortium name="DOE Joint Genome Institute"/>
            <person name="Kuo A."/>
            <person name="Kohler A."/>
            <person name="Jargeat P."/>
            <person name="Nagy L.G."/>
            <person name="Floudas D."/>
            <person name="Copeland A."/>
            <person name="Barry K.W."/>
            <person name="Cichocki N."/>
            <person name="Veneault-Fourrey C."/>
            <person name="LaButti K."/>
            <person name="Lindquist E.A."/>
            <person name="Lipzen A."/>
            <person name="Lundell T."/>
            <person name="Morin E."/>
            <person name="Murat C."/>
            <person name="Sun H."/>
            <person name="Tunlid A."/>
            <person name="Henrissat B."/>
            <person name="Grigoriev I.V."/>
            <person name="Hibbett D.S."/>
            <person name="Martin F."/>
            <person name="Nordberg H.P."/>
            <person name="Cantor M.N."/>
            <person name="Hua S.X."/>
        </authorList>
    </citation>
    <scope>NUCLEOTIDE SEQUENCE [LARGE SCALE GENOMIC DNA]</scope>
    <source>
        <strain evidence="1 2">Ve08.2h10</strain>
    </source>
</reference>
<accession>A0A0D0DZW3</accession>
<evidence type="ECO:0000313" key="2">
    <source>
        <dbReference type="Proteomes" id="UP000054538"/>
    </source>
</evidence>
<evidence type="ECO:0000313" key="1">
    <source>
        <dbReference type="EMBL" id="KIK89130.1"/>
    </source>
</evidence>
<dbReference type="EMBL" id="KN825532">
    <property type="protein sequence ID" value="KIK89130.1"/>
    <property type="molecule type" value="Genomic_DNA"/>
</dbReference>
<dbReference type="InParanoid" id="A0A0D0DZW3"/>
<proteinExistence type="predicted"/>
<protein>
    <submittedName>
        <fullName evidence="1">Uncharacterized protein</fullName>
    </submittedName>
</protein>